<proteinExistence type="predicted"/>
<gene>
    <name evidence="1" type="ORF">KDA82_21720</name>
</gene>
<accession>A0A8T4J0D2</accession>
<sequence>MTTPLTAETGTTTAPASSLALSLFGPPARPATGGQQPDVYYSPSRQITIDASGNPCPTSAGTTDTTFNGNIRAGDYEIDAVCLWLGSPARPAAGRQQPDVYYSPSRQITIDASGNPYPTSVGATDTTTNGWLSQGDHEIASVCLW</sequence>
<dbReference type="AlphaFoldDB" id="A0A8T4J0D2"/>
<dbReference type="EMBL" id="JAGSMN010000502">
    <property type="protein sequence ID" value="MBR7675587.1"/>
    <property type="molecule type" value="Genomic_DNA"/>
</dbReference>
<dbReference type="Proteomes" id="UP000675554">
    <property type="component" value="Unassembled WGS sequence"/>
</dbReference>
<protein>
    <submittedName>
        <fullName evidence="1">Uncharacterized protein</fullName>
    </submittedName>
</protein>
<keyword evidence="2" id="KW-1185">Reference proteome</keyword>
<reference evidence="1" key="1">
    <citation type="submission" date="2021-04" db="EMBL/GenBank/DDBJ databases">
        <title>Sequencing of actinobacteria type strains.</title>
        <authorList>
            <person name="Nguyen G.-S."/>
            <person name="Wentzel A."/>
        </authorList>
    </citation>
    <scope>NUCLEOTIDE SEQUENCE</scope>
    <source>
        <strain evidence="1">DSM 42095</strain>
    </source>
</reference>
<comment type="caution">
    <text evidence="1">The sequence shown here is derived from an EMBL/GenBank/DDBJ whole genome shotgun (WGS) entry which is preliminary data.</text>
</comment>
<name>A0A8T4J0D2_9ACTN</name>
<evidence type="ECO:0000313" key="2">
    <source>
        <dbReference type="Proteomes" id="UP000675554"/>
    </source>
</evidence>
<evidence type="ECO:0000313" key="1">
    <source>
        <dbReference type="EMBL" id="MBR7675587.1"/>
    </source>
</evidence>
<organism evidence="1 2">
    <name type="scientific">Streptomyces daliensis</name>
    <dbReference type="NCBI Taxonomy" id="299421"/>
    <lineage>
        <taxon>Bacteria</taxon>
        <taxon>Bacillati</taxon>
        <taxon>Actinomycetota</taxon>
        <taxon>Actinomycetes</taxon>
        <taxon>Kitasatosporales</taxon>
        <taxon>Streptomycetaceae</taxon>
        <taxon>Streptomyces</taxon>
    </lineage>
</organism>